<dbReference type="Gene3D" id="3.40.50.300">
    <property type="entry name" value="P-loop containing nucleotide triphosphate hydrolases"/>
    <property type="match status" value="1"/>
</dbReference>
<evidence type="ECO:0000313" key="1">
    <source>
        <dbReference type="EMBL" id="GAA3705460.1"/>
    </source>
</evidence>
<evidence type="ECO:0000313" key="2">
    <source>
        <dbReference type="Proteomes" id="UP001500752"/>
    </source>
</evidence>
<comment type="caution">
    <text evidence="1">The sequence shown here is derived from an EMBL/GenBank/DDBJ whole genome shotgun (WGS) entry which is preliminary data.</text>
</comment>
<reference evidence="2" key="1">
    <citation type="journal article" date="2019" name="Int. J. Syst. Evol. Microbiol.">
        <title>The Global Catalogue of Microorganisms (GCM) 10K type strain sequencing project: providing services to taxonomists for standard genome sequencing and annotation.</title>
        <authorList>
            <consortium name="The Broad Institute Genomics Platform"/>
            <consortium name="The Broad Institute Genome Sequencing Center for Infectious Disease"/>
            <person name="Wu L."/>
            <person name="Ma J."/>
        </authorList>
    </citation>
    <scope>NUCLEOTIDE SEQUENCE [LARGE SCALE GENOMIC DNA]</scope>
    <source>
        <strain evidence="2">JCM 30742</strain>
    </source>
</reference>
<organism evidence="1 2">
    <name type="scientific">Arthrobacter ginkgonis</name>
    <dbReference type="NCBI Taxonomy" id="1630594"/>
    <lineage>
        <taxon>Bacteria</taxon>
        <taxon>Bacillati</taxon>
        <taxon>Actinomycetota</taxon>
        <taxon>Actinomycetes</taxon>
        <taxon>Micrococcales</taxon>
        <taxon>Micrococcaceae</taxon>
        <taxon>Arthrobacter</taxon>
    </lineage>
</organism>
<gene>
    <name evidence="1" type="ORF">GCM10023081_46870</name>
</gene>
<protein>
    <submittedName>
        <fullName evidence="1">PBSX family phage terminase large subunit</fullName>
    </submittedName>
</protein>
<dbReference type="RefSeq" id="WP_345154851.1">
    <property type="nucleotide sequence ID" value="NZ_BAABEO010000045.1"/>
</dbReference>
<dbReference type="InterPro" id="IPR027417">
    <property type="entry name" value="P-loop_NTPase"/>
</dbReference>
<sequence>MSPRQLHFLKTSNRRVNILEGAIRSGKTIIAILRWFLFVAKAPRGGELLMIGRTRDSVWRNMVAPMQNPDLFGALADQVIGNYGAPTVKILGRTVHVMGASDAKAERVLRGMTVAGALVDEVTTIPEEFFTQLLGRMSVRGAQLFGTTNPDSPAHWLKRKFLDRIGRGLGDWARWSFTIDDNPSLEPDYIAAIKAEFTGLWYRRFILGEWVAAEGAVYDMWDPKRHTIPWADLPAMTRLLGVGIDYGTTNATSAMMLGLGVDNRLYLVDEWRYDAKQSQLRLTDDQISGRIRAWLAEDHLPGDRQLRPEWTIVDPAAASFKVQLSADGITNVINGDNNVLYGIRTTASLLSAGKLVIADRCHGFIEEAPSYSWDPKATELGDDKPLKVADHSLDAGRYAITTTETNWRALVDLAA</sequence>
<dbReference type="Proteomes" id="UP001500752">
    <property type="component" value="Unassembled WGS sequence"/>
</dbReference>
<dbReference type="Pfam" id="PF03237">
    <property type="entry name" value="Terminase_6N"/>
    <property type="match status" value="1"/>
</dbReference>
<dbReference type="EMBL" id="BAABEO010000045">
    <property type="protein sequence ID" value="GAA3705460.1"/>
    <property type="molecule type" value="Genomic_DNA"/>
</dbReference>
<name>A0ABP7DGQ1_9MICC</name>
<proteinExistence type="predicted"/>
<keyword evidence="2" id="KW-1185">Reference proteome</keyword>
<accession>A0ABP7DGQ1</accession>
<dbReference type="Gene3D" id="3.30.420.280">
    <property type="match status" value="1"/>
</dbReference>